<dbReference type="RefSeq" id="XP_009518853.1">
    <property type="nucleotide sequence ID" value="XM_009520558.1"/>
</dbReference>
<dbReference type="KEGG" id="psoj:PHYSODRAFT_295902"/>
<evidence type="ECO:0008006" key="3">
    <source>
        <dbReference type="Google" id="ProtNLM"/>
    </source>
</evidence>
<dbReference type="PANTHER" id="PTHR13510:SF44">
    <property type="entry name" value="RABENOSYN-5"/>
    <property type="match status" value="1"/>
</dbReference>
<dbReference type="EMBL" id="JH159152">
    <property type="protein sequence ID" value="EGZ23565.1"/>
    <property type="molecule type" value="Genomic_DNA"/>
</dbReference>
<name>G4YTG6_PHYSP</name>
<gene>
    <name evidence="1" type="ORF">PHYSODRAFT_295902</name>
</gene>
<reference evidence="1 2" key="1">
    <citation type="journal article" date="2006" name="Science">
        <title>Phytophthora genome sequences uncover evolutionary origins and mechanisms of pathogenesis.</title>
        <authorList>
            <person name="Tyler B.M."/>
            <person name="Tripathy S."/>
            <person name="Zhang X."/>
            <person name="Dehal P."/>
            <person name="Jiang R.H."/>
            <person name="Aerts A."/>
            <person name="Arredondo F.D."/>
            <person name="Baxter L."/>
            <person name="Bensasson D."/>
            <person name="Beynon J.L."/>
            <person name="Chapman J."/>
            <person name="Damasceno C.M."/>
            <person name="Dorrance A.E."/>
            <person name="Dou D."/>
            <person name="Dickerman A.W."/>
            <person name="Dubchak I.L."/>
            <person name="Garbelotto M."/>
            <person name="Gijzen M."/>
            <person name="Gordon S.G."/>
            <person name="Govers F."/>
            <person name="Grunwald N.J."/>
            <person name="Huang W."/>
            <person name="Ivors K.L."/>
            <person name="Jones R.W."/>
            <person name="Kamoun S."/>
            <person name="Krampis K."/>
            <person name="Lamour K.H."/>
            <person name="Lee M.K."/>
            <person name="McDonald W.H."/>
            <person name="Medina M."/>
            <person name="Meijer H.J."/>
            <person name="Nordberg E.K."/>
            <person name="Maclean D.J."/>
            <person name="Ospina-Giraldo M.D."/>
            <person name="Morris P.F."/>
            <person name="Phuntumart V."/>
            <person name="Putnam N.H."/>
            <person name="Rash S."/>
            <person name="Rose J.K."/>
            <person name="Sakihama Y."/>
            <person name="Salamov A.A."/>
            <person name="Savidor A."/>
            <person name="Scheuring C.F."/>
            <person name="Smith B.M."/>
            <person name="Sobral B.W."/>
            <person name="Terry A."/>
            <person name="Torto-Alalibo T.A."/>
            <person name="Win J."/>
            <person name="Xu Z."/>
            <person name="Zhang H."/>
            <person name="Grigoriev I.V."/>
            <person name="Rokhsar D.S."/>
            <person name="Boore J.L."/>
        </authorList>
    </citation>
    <scope>NUCLEOTIDE SEQUENCE [LARGE SCALE GENOMIC DNA]</scope>
    <source>
        <strain evidence="1 2">P6497</strain>
    </source>
</reference>
<dbReference type="InParanoid" id="G4YTG6"/>
<accession>G4YTG6</accession>
<sequence length="421" mass="47615">MDYAQELMSCFAWPLRPQLHNTHRGRAGLKASTPNLMPHPFEEALELTDAEEQDCYDRAFQLLNRTLRSYDDRDRQGQEGQVSSTPLHHSKLDSSRWKLLRTHANASLYLQLQRDHRDDGILGEDSKEPVVVLTAGTIQGELDEVMLGLKALDANSIRYRTELLINHIADGAVLAQLLGPTEVDPFRFLGVTWLMYEQSWPLKSVMRPRDLLTLTSTGTMTRENGDRIGFEVVQSIKFPHCPLLSGIERDNATYAAIFKQQGPGVVDVYMCTYVETRGAIMDKVIVGFTWKAALKFWDAPQLAEMKKLQCCLATRGLERRKEQERASSTSRASACKRCFERPSVMRRFSTIHIGRGDNKSSWSCALCASSVCSDCRVERTLKVAGTKDQRVVLSSPRRDCNAQQETPTRTIIILAQYTELL</sequence>
<proteinExistence type="predicted"/>
<keyword evidence="2" id="KW-1185">Reference proteome</keyword>
<dbReference type="Proteomes" id="UP000002640">
    <property type="component" value="Unassembled WGS sequence"/>
</dbReference>
<dbReference type="AlphaFoldDB" id="G4YTG6"/>
<dbReference type="Gene3D" id="3.30.530.20">
    <property type="match status" value="1"/>
</dbReference>
<dbReference type="GeneID" id="20641315"/>
<dbReference type="InterPro" id="IPR052727">
    <property type="entry name" value="Rab4/Rab5_effector"/>
</dbReference>
<evidence type="ECO:0000313" key="2">
    <source>
        <dbReference type="Proteomes" id="UP000002640"/>
    </source>
</evidence>
<dbReference type="InterPro" id="IPR023393">
    <property type="entry name" value="START-like_dom_sf"/>
</dbReference>
<organism evidence="1 2">
    <name type="scientific">Phytophthora sojae (strain P6497)</name>
    <name type="common">Soybean stem and root rot agent</name>
    <name type="synonym">Phytophthora megasperma f. sp. glycines</name>
    <dbReference type="NCBI Taxonomy" id="1094619"/>
    <lineage>
        <taxon>Eukaryota</taxon>
        <taxon>Sar</taxon>
        <taxon>Stramenopiles</taxon>
        <taxon>Oomycota</taxon>
        <taxon>Peronosporomycetes</taxon>
        <taxon>Peronosporales</taxon>
        <taxon>Peronosporaceae</taxon>
        <taxon>Phytophthora</taxon>
    </lineage>
</organism>
<dbReference type="STRING" id="1094619.G4YTG6"/>
<protein>
    <recommendedName>
        <fullName evidence="3">START domain-containing protein</fullName>
    </recommendedName>
</protein>
<evidence type="ECO:0000313" key="1">
    <source>
        <dbReference type="EMBL" id="EGZ23565.1"/>
    </source>
</evidence>
<dbReference type="PANTHER" id="PTHR13510">
    <property type="entry name" value="FYVE-FINGER-CONTAINING RAB5 EFFECTOR PROTEIN RABENOSYN-5-RELATED"/>
    <property type="match status" value="1"/>
</dbReference>